<dbReference type="EMBL" id="JAUJYN010000007">
    <property type="protein sequence ID" value="KAK1267275.1"/>
    <property type="molecule type" value="Genomic_DNA"/>
</dbReference>
<feature type="binding site" evidence="5">
    <location>
        <position position="40"/>
    </location>
    <ligand>
        <name>Fe cation</name>
        <dbReference type="ChEBI" id="CHEBI:24875"/>
        <note>catalytic</note>
    </ligand>
</feature>
<evidence type="ECO:0000313" key="6">
    <source>
        <dbReference type="EMBL" id="KAK1267275.1"/>
    </source>
</evidence>
<evidence type="ECO:0000313" key="7">
    <source>
        <dbReference type="Proteomes" id="UP001179952"/>
    </source>
</evidence>
<comment type="cofactor">
    <cofactor evidence="5">
        <name>Fe(2+)</name>
        <dbReference type="ChEBI" id="CHEBI:29033"/>
    </cofactor>
    <text evidence="5">Binds 1 Fe(2+) ion per subunit.</text>
</comment>
<dbReference type="PANTHER" id="PTHR10543">
    <property type="entry name" value="BETA-CAROTENE DIOXYGENASE"/>
    <property type="match status" value="1"/>
</dbReference>
<keyword evidence="3" id="KW-0560">Oxidoreductase</keyword>
<dbReference type="GO" id="GO:0009570">
    <property type="term" value="C:chloroplast stroma"/>
    <property type="evidence" value="ECO:0007669"/>
    <property type="project" value="TreeGrafter"/>
</dbReference>
<dbReference type="PANTHER" id="PTHR10543:SF142">
    <property type="entry name" value="OS06G0162550 PROTEIN"/>
    <property type="match status" value="1"/>
</dbReference>
<sequence>MVMMGINILKPYYVIGVISADGERLLHKVDVKLERPTLAHEMGVTENYNIILDYPNRFGLDRLLADKQ</sequence>
<keyword evidence="4 5" id="KW-0408">Iron</keyword>
<dbReference type="GO" id="GO:0010436">
    <property type="term" value="F:carotenoid dioxygenase activity"/>
    <property type="evidence" value="ECO:0007669"/>
    <property type="project" value="TreeGrafter"/>
</dbReference>
<comment type="caution">
    <text evidence="6">The sequence shown here is derived from an EMBL/GenBank/DDBJ whole genome shotgun (WGS) entry which is preliminary data.</text>
</comment>
<evidence type="ECO:0000256" key="5">
    <source>
        <dbReference type="PIRSR" id="PIRSR604294-1"/>
    </source>
</evidence>
<organism evidence="6 7">
    <name type="scientific">Acorus gramineus</name>
    <name type="common">Dwarf sweet flag</name>
    <dbReference type="NCBI Taxonomy" id="55184"/>
    <lineage>
        <taxon>Eukaryota</taxon>
        <taxon>Viridiplantae</taxon>
        <taxon>Streptophyta</taxon>
        <taxon>Embryophyta</taxon>
        <taxon>Tracheophyta</taxon>
        <taxon>Spermatophyta</taxon>
        <taxon>Magnoliopsida</taxon>
        <taxon>Liliopsida</taxon>
        <taxon>Acoraceae</taxon>
        <taxon>Acorus</taxon>
    </lineage>
</organism>
<reference evidence="6" key="1">
    <citation type="journal article" date="2023" name="Nat. Commun.">
        <title>Diploid and tetraploid genomes of Acorus and the evolution of monocots.</title>
        <authorList>
            <person name="Ma L."/>
            <person name="Liu K.W."/>
            <person name="Li Z."/>
            <person name="Hsiao Y.Y."/>
            <person name="Qi Y."/>
            <person name="Fu T."/>
            <person name="Tang G.D."/>
            <person name="Zhang D."/>
            <person name="Sun W.H."/>
            <person name="Liu D.K."/>
            <person name="Li Y."/>
            <person name="Chen G.Z."/>
            <person name="Liu X.D."/>
            <person name="Liao X.Y."/>
            <person name="Jiang Y.T."/>
            <person name="Yu X."/>
            <person name="Hao Y."/>
            <person name="Huang J."/>
            <person name="Zhao X.W."/>
            <person name="Ke S."/>
            <person name="Chen Y.Y."/>
            <person name="Wu W.L."/>
            <person name="Hsu J.L."/>
            <person name="Lin Y.F."/>
            <person name="Huang M.D."/>
            <person name="Li C.Y."/>
            <person name="Huang L."/>
            <person name="Wang Z.W."/>
            <person name="Zhao X."/>
            <person name="Zhong W.Y."/>
            <person name="Peng D.H."/>
            <person name="Ahmad S."/>
            <person name="Lan S."/>
            <person name="Zhang J.S."/>
            <person name="Tsai W.C."/>
            <person name="Van de Peer Y."/>
            <person name="Liu Z.J."/>
        </authorList>
    </citation>
    <scope>NUCLEOTIDE SEQUENCE</scope>
    <source>
        <strain evidence="6">SCP</strain>
    </source>
</reference>
<evidence type="ECO:0000256" key="3">
    <source>
        <dbReference type="ARBA" id="ARBA00022964"/>
    </source>
</evidence>
<dbReference type="AlphaFoldDB" id="A0AAV9AT66"/>
<protein>
    <submittedName>
        <fullName evidence="6">Uncharacterized protein</fullName>
    </submittedName>
</protein>
<dbReference type="Proteomes" id="UP001179952">
    <property type="component" value="Unassembled WGS sequence"/>
</dbReference>
<dbReference type="GO" id="GO:0046872">
    <property type="term" value="F:metal ion binding"/>
    <property type="evidence" value="ECO:0007669"/>
    <property type="project" value="UniProtKB-KW"/>
</dbReference>
<dbReference type="InterPro" id="IPR004294">
    <property type="entry name" value="Carotenoid_Oase"/>
</dbReference>
<keyword evidence="3" id="KW-0223">Dioxygenase</keyword>
<name>A0AAV9AT66_ACOGR</name>
<comment type="similarity">
    <text evidence="1">Belongs to the carotenoid oxygenase family.</text>
</comment>
<reference evidence="6" key="2">
    <citation type="submission" date="2023-06" db="EMBL/GenBank/DDBJ databases">
        <authorList>
            <person name="Ma L."/>
            <person name="Liu K.-W."/>
            <person name="Li Z."/>
            <person name="Hsiao Y.-Y."/>
            <person name="Qi Y."/>
            <person name="Fu T."/>
            <person name="Tang G."/>
            <person name="Zhang D."/>
            <person name="Sun W.-H."/>
            <person name="Liu D.-K."/>
            <person name="Li Y."/>
            <person name="Chen G.-Z."/>
            <person name="Liu X.-D."/>
            <person name="Liao X.-Y."/>
            <person name="Jiang Y.-T."/>
            <person name="Yu X."/>
            <person name="Hao Y."/>
            <person name="Huang J."/>
            <person name="Zhao X.-W."/>
            <person name="Ke S."/>
            <person name="Chen Y.-Y."/>
            <person name="Wu W.-L."/>
            <person name="Hsu J.-L."/>
            <person name="Lin Y.-F."/>
            <person name="Huang M.-D."/>
            <person name="Li C.-Y."/>
            <person name="Huang L."/>
            <person name="Wang Z.-W."/>
            <person name="Zhao X."/>
            <person name="Zhong W.-Y."/>
            <person name="Peng D.-H."/>
            <person name="Ahmad S."/>
            <person name="Lan S."/>
            <person name="Zhang J.-S."/>
            <person name="Tsai W.-C."/>
            <person name="Van De Peer Y."/>
            <person name="Liu Z.-J."/>
        </authorList>
    </citation>
    <scope>NUCLEOTIDE SEQUENCE</scope>
    <source>
        <strain evidence="6">SCP</strain>
        <tissue evidence="6">Leaves</tissue>
    </source>
</reference>
<keyword evidence="7" id="KW-1185">Reference proteome</keyword>
<evidence type="ECO:0000256" key="1">
    <source>
        <dbReference type="ARBA" id="ARBA00006787"/>
    </source>
</evidence>
<proteinExistence type="inferred from homology"/>
<dbReference type="Pfam" id="PF03055">
    <property type="entry name" value="RPE65"/>
    <property type="match status" value="1"/>
</dbReference>
<dbReference type="GO" id="GO:0016121">
    <property type="term" value="P:carotene catabolic process"/>
    <property type="evidence" value="ECO:0007669"/>
    <property type="project" value="TreeGrafter"/>
</dbReference>
<evidence type="ECO:0000256" key="4">
    <source>
        <dbReference type="ARBA" id="ARBA00023004"/>
    </source>
</evidence>
<accession>A0AAV9AT66</accession>
<keyword evidence="2 5" id="KW-0479">Metal-binding</keyword>
<evidence type="ECO:0000256" key="2">
    <source>
        <dbReference type="ARBA" id="ARBA00022723"/>
    </source>
</evidence>
<gene>
    <name evidence="6" type="ORF">QJS04_geneDACA002704</name>
</gene>